<dbReference type="Proteomes" id="UP001055247">
    <property type="component" value="Unassembled WGS sequence"/>
</dbReference>
<organism evidence="3 4">
    <name type="scientific">Methylobacterium hispanicum</name>
    <dbReference type="NCBI Taxonomy" id="270350"/>
    <lineage>
        <taxon>Bacteria</taxon>
        <taxon>Pseudomonadati</taxon>
        <taxon>Pseudomonadota</taxon>
        <taxon>Alphaproteobacteria</taxon>
        <taxon>Hyphomicrobiales</taxon>
        <taxon>Methylobacteriaceae</taxon>
        <taxon>Methylobacterium</taxon>
    </lineage>
</organism>
<evidence type="ECO:0000256" key="1">
    <source>
        <dbReference type="SAM" id="MobiDB-lite"/>
    </source>
</evidence>
<evidence type="ECO:0000313" key="3">
    <source>
        <dbReference type="EMBL" id="GJD92243.1"/>
    </source>
</evidence>
<proteinExistence type="predicted"/>
<name>A0AAV4ZVG4_9HYPH</name>
<feature type="region of interest" description="Disordered" evidence="1">
    <location>
        <begin position="336"/>
        <end position="356"/>
    </location>
</feature>
<dbReference type="InterPro" id="IPR058575">
    <property type="entry name" value="NTP_transf_8_dom"/>
</dbReference>
<accession>A0AAV4ZVG4</accession>
<evidence type="ECO:0000259" key="2">
    <source>
        <dbReference type="Pfam" id="PF12281"/>
    </source>
</evidence>
<evidence type="ECO:0000313" key="4">
    <source>
        <dbReference type="Proteomes" id="UP001055247"/>
    </source>
</evidence>
<dbReference type="AlphaFoldDB" id="A0AAV4ZVG4"/>
<feature type="domain" description="Nucleotidyltransferase-like" evidence="2">
    <location>
        <begin position="118"/>
        <end position="325"/>
    </location>
</feature>
<reference evidence="3" key="1">
    <citation type="journal article" date="2016" name="Front. Microbiol.">
        <title>Genome Sequence of the Piezophilic, Mesophilic Sulfate-Reducing Bacterium Desulfovibrio indicus J2T.</title>
        <authorList>
            <person name="Cao J."/>
            <person name="Maignien L."/>
            <person name="Shao Z."/>
            <person name="Alain K."/>
            <person name="Jebbar M."/>
        </authorList>
    </citation>
    <scope>NUCLEOTIDE SEQUENCE</scope>
    <source>
        <strain evidence="3">DSM 16372</strain>
    </source>
</reference>
<dbReference type="EMBL" id="BPQO01000039">
    <property type="protein sequence ID" value="GJD92243.1"/>
    <property type="molecule type" value="Genomic_DNA"/>
</dbReference>
<protein>
    <recommendedName>
        <fullName evidence="2">Nucleotidyltransferase-like domain-containing protein</fullName>
    </recommendedName>
</protein>
<feature type="compositionally biased region" description="Basic and acidic residues" evidence="1">
    <location>
        <begin position="344"/>
        <end position="356"/>
    </location>
</feature>
<dbReference type="RefSeq" id="WP_066919524.1">
    <property type="nucleotide sequence ID" value="NZ_BPQO01000039.1"/>
</dbReference>
<sequence>MDPEAPGYRELDGDQVRQLINTEQVFEAYREARAELGDRFAGSMAWKTVSGGSYLYRARAGTWKSLGPRSAETEALHARFTEGRARARARSADLARRLDRMAAVSRAEQLGRMPVIAARILRALAESGLSRPIVATVGTNALFVYERMAGVQIAESRLETADIDLLYDARTSLKLVAPEVTANGVVGLLKKVDHSFEILRKGGFRAANRDGYIVDLITPAGKDPIRPSEPRRIGAEADDLVAAEITGLAWLVNSPKVTATVLDLRGYPAEMVVPDPRAFALHKAWLSSRDDRDPGKRRRDRAQAELVAALVARYLPHLGFDDPALRALPAALRREAPSLLPDDAPERAHDRLEPDW</sequence>
<reference evidence="3" key="2">
    <citation type="submission" date="2021-08" db="EMBL/GenBank/DDBJ databases">
        <authorList>
            <person name="Tani A."/>
            <person name="Ola A."/>
            <person name="Ogura Y."/>
            <person name="Katsura K."/>
            <person name="Hayashi T."/>
        </authorList>
    </citation>
    <scope>NUCLEOTIDE SEQUENCE</scope>
    <source>
        <strain evidence="3">DSM 16372</strain>
    </source>
</reference>
<keyword evidence="4" id="KW-1185">Reference proteome</keyword>
<gene>
    <name evidence="3" type="ORF">BHAOGJBA_5796</name>
</gene>
<comment type="caution">
    <text evidence="3">The sequence shown here is derived from an EMBL/GenBank/DDBJ whole genome shotgun (WGS) entry which is preliminary data.</text>
</comment>
<dbReference type="Pfam" id="PF12281">
    <property type="entry name" value="NTP_transf_8"/>
    <property type="match status" value="1"/>
</dbReference>